<organism evidence="1 2">
    <name type="scientific">Leptospira tipperaryensis</name>
    <dbReference type="NCBI Taxonomy" id="2564040"/>
    <lineage>
        <taxon>Bacteria</taxon>
        <taxon>Pseudomonadati</taxon>
        <taxon>Spirochaetota</taxon>
        <taxon>Spirochaetia</taxon>
        <taxon>Leptospirales</taxon>
        <taxon>Leptospiraceae</taxon>
        <taxon>Leptospira</taxon>
    </lineage>
</organism>
<dbReference type="Proteomes" id="UP000094197">
    <property type="component" value="Chromosome 1"/>
</dbReference>
<name>A0A1D7UTU9_9LEPT</name>
<accession>A0A1D7UTU9</accession>
<dbReference type="AlphaFoldDB" id="A0A1D7UTU9"/>
<dbReference type="Gene3D" id="3.40.390.70">
    <property type="match status" value="1"/>
</dbReference>
<dbReference type="NCBIfam" id="NF047804">
    <property type="entry name" value="LIC13305_lipo"/>
    <property type="match status" value="1"/>
</dbReference>
<evidence type="ECO:0008006" key="3">
    <source>
        <dbReference type="Google" id="ProtNLM"/>
    </source>
</evidence>
<evidence type="ECO:0000313" key="2">
    <source>
        <dbReference type="Proteomes" id="UP000094197"/>
    </source>
</evidence>
<protein>
    <recommendedName>
        <fullName evidence="3">Lipoprotein</fullName>
    </recommendedName>
</protein>
<sequence>MFLSIFVACDHKKESIDDSFLFLLLPQPDRAANYDRDVQIVTNTEASGSITCNATYTQEDVEHYSLIVRAQIAKYPRGYWIKSKVERVVLCANLTVGGLAVGGFMDPLANSIYMNVDAGIATGFMDDYIDRSIHHEITHNFDFAQRGFLMDSHTDWVSLNTVGYSANVDWSSPTLLQFNNPVPGFATTYSTSNVAEDYAEISSGLMGPQSNYNQLIQICQTDPVVAAKVRLMISDMKNFWPFPGSEGTYWKIKVDTTSCP</sequence>
<reference evidence="1 2" key="1">
    <citation type="submission" date="2016-04" db="EMBL/GenBank/DDBJ databases">
        <title>Complete genome seqeunce of Leptospira alstonii serovar Room22.</title>
        <authorList>
            <person name="Nally J.E."/>
            <person name="Bayles D.O."/>
            <person name="Hurley D."/>
            <person name="Fanning S."/>
            <person name="McMahon B.J."/>
            <person name="Arent Z."/>
        </authorList>
    </citation>
    <scope>NUCLEOTIDE SEQUENCE [LARGE SCALE GENOMIC DNA]</scope>
    <source>
        <strain evidence="1 2">GWTS #1</strain>
    </source>
</reference>
<evidence type="ECO:0000313" key="1">
    <source>
        <dbReference type="EMBL" id="AOP32985.1"/>
    </source>
</evidence>
<proteinExistence type="predicted"/>
<keyword evidence="2" id="KW-1185">Reference proteome</keyword>
<dbReference type="KEGG" id="laj:A0128_03335"/>
<dbReference type="EMBL" id="CP015217">
    <property type="protein sequence ID" value="AOP32985.1"/>
    <property type="molecule type" value="Genomic_DNA"/>
</dbReference>
<gene>
    <name evidence="1" type="ORF">A0128_03335</name>
</gene>